<feature type="domain" description="DNA polymerase III delta subunit-like C-terminal" evidence="8">
    <location>
        <begin position="64"/>
        <end position="181"/>
    </location>
</feature>
<keyword evidence="10" id="KW-1185">Reference proteome</keyword>
<dbReference type="Proteomes" id="UP001596297">
    <property type="component" value="Unassembled WGS sequence"/>
</dbReference>
<comment type="catalytic activity">
    <reaction evidence="7">
        <text>DNA(n) + a 2'-deoxyribonucleoside 5'-triphosphate = DNA(n+1) + diphosphate</text>
        <dbReference type="Rhea" id="RHEA:22508"/>
        <dbReference type="Rhea" id="RHEA-COMP:17339"/>
        <dbReference type="Rhea" id="RHEA-COMP:17340"/>
        <dbReference type="ChEBI" id="CHEBI:33019"/>
        <dbReference type="ChEBI" id="CHEBI:61560"/>
        <dbReference type="ChEBI" id="CHEBI:173112"/>
        <dbReference type="EC" id="2.7.7.7"/>
    </reaction>
</comment>
<sequence>MGWLKPFARAAGVPLEPEAAQYLAEVFGSDLAGIASELNKLAVLGGPLDRDSVQRVVGREPAGDSFAMLAAAAAGKAPEALAQLRRLLLGGEDPFRLLGAVVWQYSLIARCVALQAEMGRVTDAQAAQRLGVKPYPARKALEVARRLDERRIHAHLRRIQAADLALKQGRDPQSTLERLLVGLSV</sequence>
<evidence type="ECO:0000313" key="10">
    <source>
        <dbReference type="Proteomes" id="UP001596297"/>
    </source>
</evidence>
<dbReference type="InterPro" id="IPR048466">
    <property type="entry name" value="DNA_pol3_delta-like_C"/>
</dbReference>
<dbReference type="Pfam" id="PF21694">
    <property type="entry name" value="DNA_pol3_delta_C"/>
    <property type="match status" value="1"/>
</dbReference>
<evidence type="ECO:0000256" key="7">
    <source>
        <dbReference type="ARBA" id="ARBA00049244"/>
    </source>
</evidence>
<evidence type="ECO:0000259" key="8">
    <source>
        <dbReference type="Pfam" id="PF21694"/>
    </source>
</evidence>
<evidence type="ECO:0000256" key="2">
    <source>
        <dbReference type="ARBA" id="ARBA00022679"/>
    </source>
</evidence>
<dbReference type="PANTHER" id="PTHR34388:SF1">
    <property type="entry name" value="DNA POLYMERASE III SUBUNIT DELTA"/>
    <property type="match status" value="1"/>
</dbReference>
<keyword evidence="2 9" id="KW-0808">Transferase</keyword>
<evidence type="ECO:0000313" key="9">
    <source>
        <dbReference type="EMBL" id="MFC6591314.1"/>
    </source>
</evidence>
<reference evidence="10" key="1">
    <citation type="journal article" date="2019" name="Int. J. Syst. Evol. Microbiol.">
        <title>The Global Catalogue of Microorganisms (GCM) 10K type strain sequencing project: providing services to taxonomists for standard genome sequencing and annotation.</title>
        <authorList>
            <consortium name="The Broad Institute Genomics Platform"/>
            <consortium name="The Broad Institute Genome Sequencing Center for Infectious Disease"/>
            <person name="Wu L."/>
            <person name="Ma J."/>
        </authorList>
    </citation>
    <scope>NUCLEOTIDE SEQUENCE [LARGE SCALE GENOMIC DNA]</scope>
    <source>
        <strain evidence="10">CGMCC 1.15772</strain>
    </source>
</reference>
<keyword evidence="3 9" id="KW-0548">Nucleotidyltransferase</keyword>
<comment type="similarity">
    <text evidence="6">Belongs to the DNA polymerase HolA subunit family.</text>
</comment>
<accession>A0ABW1YAY7</accession>
<dbReference type="Gene3D" id="1.10.8.60">
    <property type="match status" value="1"/>
</dbReference>
<evidence type="ECO:0000256" key="1">
    <source>
        <dbReference type="ARBA" id="ARBA00012417"/>
    </source>
</evidence>
<dbReference type="RefSeq" id="WP_380082315.1">
    <property type="nucleotide sequence ID" value="NZ_JBHSWD010000001.1"/>
</dbReference>
<dbReference type="PANTHER" id="PTHR34388">
    <property type="entry name" value="DNA POLYMERASE III SUBUNIT DELTA"/>
    <property type="match status" value="1"/>
</dbReference>
<organism evidence="9 10">
    <name type="scientific">Deinococcus lacus</name>
    <dbReference type="NCBI Taxonomy" id="392561"/>
    <lineage>
        <taxon>Bacteria</taxon>
        <taxon>Thermotogati</taxon>
        <taxon>Deinococcota</taxon>
        <taxon>Deinococci</taxon>
        <taxon>Deinococcales</taxon>
        <taxon>Deinococcaceae</taxon>
        <taxon>Deinococcus</taxon>
    </lineage>
</organism>
<protein>
    <recommendedName>
        <fullName evidence="1">DNA-directed DNA polymerase</fullName>
        <ecNumber evidence="1">2.7.7.7</ecNumber>
    </recommendedName>
</protein>
<evidence type="ECO:0000256" key="6">
    <source>
        <dbReference type="ARBA" id="ARBA00034754"/>
    </source>
</evidence>
<gene>
    <name evidence="9" type="primary">holA</name>
    <name evidence="9" type="ORF">ACFP81_04315</name>
</gene>
<dbReference type="InterPro" id="IPR008921">
    <property type="entry name" value="DNA_pol3_clamp-load_cplx_C"/>
</dbReference>
<dbReference type="GO" id="GO:0003887">
    <property type="term" value="F:DNA-directed DNA polymerase activity"/>
    <property type="evidence" value="ECO:0007669"/>
    <property type="project" value="UniProtKB-EC"/>
</dbReference>
<dbReference type="EMBL" id="JBHSWD010000001">
    <property type="protein sequence ID" value="MFC6591314.1"/>
    <property type="molecule type" value="Genomic_DNA"/>
</dbReference>
<name>A0ABW1YAY7_9DEIO</name>
<evidence type="ECO:0000256" key="3">
    <source>
        <dbReference type="ARBA" id="ARBA00022695"/>
    </source>
</evidence>
<dbReference type="SUPFAM" id="SSF48019">
    <property type="entry name" value="post-AAA+ oligomerization domain-like"/>
    <property type="match status" value="1"/>
</dbReference>
<dbReference type="InterPro" id="IPR005790">
    <property type="entry name" value="DNA_polIII_delta"/>
</dbReference>
<comment type="caution">
    <text evidence="9">The sequence shown here is derived from an EMBL/GenBank/DDBJ whole genome shotgun (WGS) entry which is preliminary data.</text>
</comment>
<evidence type="ECO:0000256" key="4">
    <source>
        <dbReference type="ARBA" id="ARBA00022705"/>
    </source>
</evidence>
<keyword evidence="4" id="KW-0235">DNA replication</keyword>
<dbReference type="Gene3D" id="1.20.272.10">
    <property type="match status" value="1"/>
</dbReference>
<keyword evidence="5" id="KW-0239">DNA-directed DNA polymerase</keyword>
<evidence type="ECO:0000256" key="5">
    <source>
        <dbReference type="ARBA" id="ARBA00022932"/>
    </source>
</evidence>
<dbReference type="NCBIfam" id="TIGR01128">
    <property type="entry name" value="holA"/>
    <property type="match status" value="1"/>
</dbReference>
<dbReference type="EC" id="2.7.7.7" evidence="1"/>
<proteinExistence type="inferred from homology"/>